<feature type="coiled-coil region" evidence="1">
    <location>
        <begin position="253"/>
        <end position="284"/>
    </location>
</feature>
<keyword evidence="4" id="KW-0732">Signal</keyword>
<evidence type="ECO:0000256" key="4">
    <source>
        <dbReference type="SAM" id="SignalP"/>
    </source>
</evidence>
<feature type="signal peptide" evidence="4">
    <location>
        <begin position="1"/>
        <end position="29"/>
    </location>
</feature>
<sequence length="651" mass="70671">MTSITFPCRTRIASSLALIGFLLPMSSQALTLGELELQSYVGQPFRAAVPYKTHSGETLTADCLNITAASSTDLPGLGRASISLSSHNDRGGLIHIASQQMIGEPTIAFGIQIDCSGLQLTRNFTAFLNIAPAGEPPAPTQLKRADSSTANSLPNRDPQILIARSNTTLAELTKRYYPRGTPQYPRYLNKLISVNPGYDANTPIAAGTEIVIPDLLKSVKKPRPPVAKAESGLLRLDGEALPPAKPKAIPASSSDYTRELEQKVKDLNELQAKMQLEIAQLNLRLAQMNSLIASDVAASMVAPAAPAIASSASTASTAQPASKQVQAQPEAASTPVQTSENTDWIWWLAGTAGLAAIAAAIALLVRRKRNVTWHEDDLSVQDTSHFGPNPVPRTAMGMLSKNTMMSMLHLGGSNQGIEVEEGIGNDMARAQMLIAQGETLEAIDVLYHCIDEDPTDIENWLMLFRLFRQQGMKTEYAHLAQNLKMIEHDSADWELVRNIGAKLDPENPLYFREPPKTTFEHTASYAHAFGLDQPEAKPELKLDLEAPVSPELSMMASLSQASAIPPQYGSLLIKPEPEAPQDHTIELPSLDAEHSLPDLSALEIQEQDDELLSFQVEELDLAAISDTPDEHTFDFTLDPQDDTANDQKDAK</sequence>
<feature type="transmembrane region" description="Helical" evidence="3">
    <location>
        <begin position="344"/>
        <end position="365"/>
    </location>
</feature>
<keyword evidence="3" id="KW-0812">Transmembrane</keyword>
<feature type="domain" description="FimV N-terminal" evidence="5">
    <location>
        <begin position="30"/>
        <end position="129"/>
    </location>
</feature>
<evidence type="ECO:0000313" key="6">
    <source>
        <dbReference type="EMBL" id="XBM02149.1"/>
    </source>
</evidence>
<dbReference type="Pfam" id="PF25800">
    <property type="entry name" value="FimV_N"/>
    <property type="match status" value="1"/>
</dbReference>
<keyword evidence="1" id="KW-0175">Coiled coil</keyword>
<evidence type="ECO:0000256" key="2">
    <source>
        <dbReference type="SAM" id="MobiDB-lite"/>
    </source>
</evidence>
<organism evidence="6">
    <name type="scientific">Chitinibacter mangrovi</name>
    <dbReference type="NCBI Taxonomy" id="3153927"/>
    <lineage>
        <taxon>Bacteria</taxon>
        <taxon>Pseudomonadati</taxon>
        <taxon>Pseudomonadota</taxon>
        <taxon>Betaproteobacteria</taxon>
        <taxon>Neisseriales</taxon>
        <taxon>Chitinibacteraceae</taxon>
        <taxon>Chitinibacter</taxon>
    </lineage>
</organism>
<dbReference type="EMBL" id="CP157355">
    <property type="protein sequence ID" value="XBM02149.1"/>
    <property type="molecule type" value="Genomic_DNA"/>
</dbReference>
<evidence type="ECO:0000259" key="5">
    <source>
        <dbReference type="Pfam" id="PF25800"/>
    </source>
</evidence>
<dbReference type="KEGG" id="cmav:ABHF33_07755"/>
<reference evidence="6" key="1">
    <citation type="submission" date="2024-05" db="EMBL/GenBank/DDBJ databases">
        <authorList>
            <person name="Yang L."/>
            <person name="Pan L."/>
        </authorList>
    </citation>
    <scope>NUCLEOTIDE SEQUENCE</scope>
    <source>
        <strain evidence="6">FCG-7</strain>
    </source>
</reference>
<evidence type="ECO:0000256" key="3">
    <source>
        <dbReference type="SAM" id="Phobius"/>
    </source>
</evidence>
<dbReference type="RefSeq" id="WP_348946424.1">
    <property type="nucleotide sequence ID" value="NZ_CP157355.1"/>
</dbReference>
<keyword evidence="3" id="KW-0472">Membrane</keyword>
<name>A0AAU7FDV1_9NEIS</name>
<proteinExistence type="predicted"/>
<protein>
    <recommendedName>
        <fullName evidence="5">FimV N-terminal domain-containing protein</fullName>
    </recommendedName>
</protein>
<feature type="chain" id="PRO_5043526274" description="FimV N-terminal domain-containing protein" evidence="4">
    <location>
        <begin position="30"/>
        <end position="651"/>
    </location>
</feature>
<gene>
    <name evidence="6" type="ORF">ABHF33_07755</name>
</gene>
<evidence type="ECO:0000256" key="1">
    <source>
        <dbReference type="SAM" id="Coils"/>
    </source>
</evidence>
<keyword evidence="3" id="KW-1133">Transmembrane helix</keyword>
<feature type="region of interest" description="Disordered" evidence="2">
    <location>
        <begin position="628"/>
        <end position="651"/>
    </location>
</feature>
<dbReference type="InterPro" id="IPR057840">
    <property type="entry name" value="FimV_N"/>
</dbReference>
<feature type="region of interest" description="Disordered" evidence="2">
    <location>
        <begin position="135"/>
        <end position="155"/>
    </location>
</feature>
<accession>A0AAU7FDV1</accession>
<dbReference type="AlphaFoldDB" id="A0AAU7FDV1"/>